<dbReference type="NCBIfam" id="TIGR00150">
    <property type="entry name" value="T6A_YjeE"/>
    <property type="match status" value="1"/>
</dbReference>
<keyword evidence="7" id="KW-0547">Nucleotide-binding</keyword>
<name>A0A517NVR7_9BACT</name>
<comment type="similarity">
    <text evidence="2">Belongs to the TsaE family.</text>
</comment>
<evidence type="ECO:0000256" key="6">
    <source>
        <dbReference type="ARBA" id="ARBA00022723"/>
    </source>
</evidence>
<keyword evidence="8" id="KW-0067">ATP-binding</keyword>
<evidence type="ECO:0000313" key="11">
    <source>
        <dbReference type="EMBL" id="QDT11211.1"/>
    </source>
</evidence>
<keyword evidence="6" id="KW-0479">Metal-binding</keyword>
<evidence type="ECO:0000256" key="5">
    <source>
        <dbReference type="ARBA" id="ARBA00022694"/>
    </source>
</evidence>
<evidence type="ECO:0000256" key="2">
    <source>
        <dbReference type="ARBA" id="ARBA00007599"/>
    </source>
</evidence>
<gene>
    <name evidence="11" type="primary">tsaE</name>
    <name evidence="11" type="ORF">K239x_32050</name>
</gene>
<keyword evidence="5" id="KW-0819">tRNA processing</keyword>
<evidence type="ECO:0000256" key="1">
    <source>
        <dbReference type="ARBA" id="ARBA00004496"/>
    </source>
</evidence>
<dbReference type="PANTHER" id="PTHR33540">
    <property type="entry name" value="TRNA THREONYLCARBAMOYLADENOSINE BIOSYNTHESIS PROTEIN TSAE"/>
    <property type="match status" value="1"/>
</dbReference>
<evidence type="ECO:0000256" key="7">
    <source>
        <dbReference type="ARBA" id="ARBA00022741"/>
    </source>
</evidence>
<evidence type="ECO:0000256" key="10">
    <source>
        <dbReference type="ARBA" id="ARBA00032441"/>
    </source>
</evidence>
<dbReference type="EMBL" id="CP036526">
    <property type="protein sequence ID" value="QDT11211.1"/>
    <property type="molecule type" value="Genomic_DNA"/>
</dbReference>
<dbReference type="Pfam" id="PF02367">
    <property type="entry name" value="TsaE"/>
    <property type="match status" value="1"/>
</dbReference>
<dbReference type="PANTHER" id="PTHR33540:SF2">
    <property type="entry name" value="TRNA THREONYLCARBAMOYLADENOSINE BIOSYNTHESIS PROTEIN TSAE"/>
    <property type="match status" value="1"/>
</dbReference>
<dbReference type="GO" id="GO:0005524">
    <property type="term" value="F:ATP binding"/>
    <property type="evidence" value="ECO:0007669"/>
    <property type="project" value="UniProtKB-KW"/>
</dbReference>
<dbReference type="SUPFAM" id="SSF52540">
    <property type="entry name" value="P-loop containing nucleoside triphosphate hydrolases"/>
    <property type="match status" value="1"/>
</dbReference>
<keyword evidence="12" id="KW-1185">Reference proteome</keyword>
<dbReference type="GO" id="GO:0046872">
    <property type="term" value="F:metal ion binding"/>
    <property type="evidence" value="ECO:0007669"/>
    <property type="project" value="UniProtKB-KW"/>
</dbReference>
<protein>
    <recommendedName>
        <fullName evidence="3">tRNA threonylcarbamoyladenosine biosynthesis protein TsaE</fullName>
    </recommendedName>
    <alternativeName>
        <fullName evidence="10">t(6)A37 threonylcarbamoyladenosine biosynthesis protein TsaE</fullName>
    </alternativeName>
</protein>
<reference evidence="11 12" key="1">
    <citation type="submission" date="2019-02" db="EMBL/GenBank/DDBJ databases">
        <title>Deep-cultivation of Planctomycetes and their phenomic and genomic characterization uncovers novel biology.</title>
        <authorList>
            <person name="Wiegand S."/>
            <person name="Jogler M."/>
            <person name="Boedeker C."/>
            <person name="Pinto D."/>
            <person name="Vollmers J."/>
            <person name="Rivas-Marin E."/>
            <person name="Kohn T."/>
            <person name="Peeters S.H."/>
            <person name="Heuer A."/>
            <person name="Rast P."/>
            <person name="Oberbeckmann S."/>
            <person name="Bunk B."/>
            <person name="Jeske O."/>
            <person name="Meyerdierks A."/>
            <person name="Storesund J.E."/>
            <person name="Kallscheuer N."/>
            <person name="Luecker S."/>
            <person name="Lage O.M."/>
            <person name="Pohl T."/>
            <person name="Merkel B.J."/>
            <person name="Hornburger P."/>
            <person name="Mueller R.-W."/>
            <person name="Bruemmer F."/>
            <person name="Labrenz M."/>
            <person name="Spormann A.M."/>
            <person name="Op den Camp H."/>
            <person name="Overmann J."/>
            <person name="Amann R."/>
            <person name="Jetten M.S.M."/>
            <person name="Mascher T."/>
            <person name="Medema M.H."/>
            <person name="Devos D.P."/>
            <person name="Kaster A.-K."/>
            <person name="Ovreas L."/>
            <person name="Rohde M."/>
            <person name="Galperin M.Y."/>
            <person name="Jogler C."/>
        </authorList>
    </citation>
    <scope>NUCLEOTIDE SEQUENCE [LARGE SCALE GENOMIC DNA]</scope>
    <source>
        <strain evidence="11 12">K23_9</strain>
    </source>
</reference>
<comment type="subcellular location">
    <subcellularLocation>
        <location evidence="1">Cytoplasm</location>
    </subcellularLocation>
</comment>
<evidence type="ECO:0000256" key="4">
    <source>
        <dbReference type="ARBA" id="ARBA00022490"/>
    </source>
</evidence>
<evidence type="ECO:0000313" key="12">
    <source>
        <dbReference type="Proteomes" id="UP000319817"/>
    </source>
</evidence>
<proteinExistence type="inferred from homology"/>
<accession>A0A517NVR7</accession>
<dbReference type="AlphaFoldDB" id="A0A517NVR7"/>
<evidence type="ECO:0000256" key="3">
    <source>
        <dbReference type="ARBA" id="ARBA00019010"/>
    </source>
</evidence>
<dbReference type="Proteomes" id="UP000319817">
    <property type="component" value="Chromosome"/>
</dbReference>
<evidence type="ECO:0000256" key="8">
    <source>
        <dbReference type="ARBA" id="ARBA00022840"/>
    </source>
</evidence>
<dbReference type="InterPro" id="IPR027417">
    <property type="entry name" value="P-loop_NTPase"/>
</dbReference>
<dbReference type="Gene3D" id="3.40.50.300">
    <property type="entry name" value="P-loop containing nucleotide triphosphate hydrolases"/>
    <property type="match status" value="1"/>
</dbReference>
<keyword evidence="9" id="KW-0460">Magnesium</keyword>
<evidence type="ECO:0000256" key="9">
    <source>
        <dbReference type="ARBA" id="ARBA00022842"/>
    </source>
</evidence>
<dbReference type="RefSeq" id="WP_419188979.1">
    <property type="nucleotide sequence ID" value="NZ_CP036526.1"/>
</dbReference>
<sequence>MTTPDSASGILISALDLPAIGRFADQLVSQFPDTLVIGLVGTLGAGKTTLVQSIAAAAKIDVAEVTSPTFTLLQTHRGTLTLHHLDAYRLADEDEFLELGVDELFEQPGAWTLVEWADRIADVMPTETLWITIELTSDDARRDLRLTCDDDATREKITAVARQLGADA</sequence>
<dbReference type="GO" id="GO:0002949">
    <property type="term" value="P:tRNA threonylcarbamoyladenosine modification"/>
    <property type="evidence" value="ECO:0007669"/>
    <property type="project" value="InterPro"/>
</dbReference>
<dbReference type="InterPro" id="IPR003442">
    <property type="entry name" value="T6A_TsaE"/>
</dbReference>
<organism evidence="11 12">
    <name type="scientific">Stieleria marina</name>
    <dbReference type="NCBI Taxonomy" id="1930275"/>
    <lineage>
        <taxon>Bacteria</taxon>
        <taxon>Pseudomonadati</taxon>
        <taxon>Planctomycetota</taxon>
        <taxon>Planctomycetia</taxon>
        <taxon>Pirellulales</taxon>
        <taxon>Pirellulaceae</taxon>
        <taxon>Stieleria</taxon>
    </lineage>
</organism>
<keyword evidence="4" id="KW-0963">Cytoplasm</keyword>
<dbReference type="GO" id="GO:0005737">
    <property type="term" value="C:cytoplasm"/>
    <property type="evidence" value="ECO:0007669"/>
    <property type="project" value="UniProtKB-SubCell"/>
</dbReference>